<evidence type="ECO:0000256" key="2">
    <source>
        <dbReference type="ARBA" id="ARBA00022679"/>
    </source>
</evidence>
<name>A0A8J3ZQ63_9ACTN</name>
<dbReference type="Pfam" id="PF13439">
    <property type="entry name" value="Glyco_transf_4"/>
    <property type="match status" value="1"/>
</dbReference>
<dbReference type="Pfam" id="PF13692">
    <property type="entry name" value="Glyco_trans_1_4"/>
    <property type="match status" value="1"/>
</dbReference>
<sequence>MSTAVLHVAQPVDGGVAAYVLAACLDQVARGWRVTVACPDGGRLAASLATAGIPRVNWNAGRGPGRGSVGEARRLAAIVERQRPDALHLHASKAGLAGRLRTRFGRRLPTLFQPHGWSWLAVDGRLRTASVAWERAAARWTDLFVCVGAAEAEAGREQRVAGRYTVVRNGVDRGRYTAAGPDGRAAARHRLGLDPVAPLAVCVGRVTRQKGQDVLLAAWPAVVHACAGARLALVGDGDLLGHLNRGVHSGVTFAGNAADVRPWLAAADVVVLPSRWEGLPLTVLEAFATGRSVVASRVPGLAETVPSSVGALVPPDDPAALADALARRLGDPARCRVEGEAAATHAARYDLRHTFDRLAAATETAIHRGSIHRGQRR</sequence>
<dbReference type="Proteomes" id="UP000635606">
    <property type="component" value="Unassembled WGS sequence"/>
</dbReference>
<dbReference type="Gene3D" id="3.40.50.2000">
    <property type="entry name" value="Glycogen Phosphorylase B"/>
    <property type="match status" value="2"/>
</dbReference>
<dbReference type="InterPro" id="IPR028098">
    <property type="entry name" value="Glyco_trans_4-like_N"/>
</dbReference>
<evidence type="ECO:0000313" key="4">
    <source>
        <dbReference type="EMBL" id="GIJ68147.1"/>
    </source>
</evidence>
<dbReference type="GO" id="GO:0016758">
    <property type="term" value="F:hexosyltransferase activity"/>
    <property type="evidence" value="ECO:0007669"/>
    <property type="project" value="TreeGrafter"/>
</dbReference>
<keyword evidence="5" id="KW-1185">Reference proteome</keyword>
<organism evidence="4 5">
    <name type="scientific">Virgisporangium ochraceum</name>
    <dbReference type="NCBI Taxonomy" id="65505"/>
    <lineage>
        <taxon>Bacteria</taxon>
        <taxon>Bacillati</taxon>
        <taxon>Actinomycetota</taxon>
        <taxon>Actinomycetes</taxon>
        <taxon>Micromonosporales</taxon>
        <taxon>Micromonosporaceae</taxon>
        <taxon>Virgisporangium</taxon>
    </lineage>
</organism>
<keyword evidence="1" id="KW-0328">Glycosyltransferase</keyword>
<reference evidence="4" key="1">
    <citation type="submission" date="2021-01" db="EMBL/GenBank/DDBJ databases">
        <title>Whole genome shotgun sequence of Virgisporangium ochraceum NBRC 16418.</title>
        <authorList>
            <person name="Komaki H."/>
            <person name="Tamura T."/>
        </authorList>
    </citation>
    <scope>NUCLEOTIDE SEQUENCE</scope>
    <source>
        <strain evidence="4">NBRC 16418</strain>
    </source>
</reference>
<dbReference type="SUPFAM" id="SSF53756">
    <property type="entry name" value="UDP-Glycosyltransferase/glycogen phosphorylase"/>
    <property type="match status" value="1"/>
</dbReference>
<protein>
    <submittedName>
        <fullName evidence="4">Glycosyl transferase</fullName>
    </submittedName>
</protein>
<feature type="domain" description="Glycosyltransferase subfamily 4-like N-terminal" evidence="3">
    <location>
        <begin position="14"/>
        <end position="173"/>
    </location>
</feature>
<keyword evidence="2 4" id="KW-0808">Transferase</keyword>
<gene>
    <name evidence="4" type="ORF">Voc01_030640</name>
</gene>
<dbReference type="RefSeq" id="WP_203928093.1">
    <property type="nucleotide sequence ID" value="NZ_BOPH01000037.1"/>
</dbReference>
<evidence type="ECO:0000259" key="3">
    <source>
        <dbReference type="Pfam" id="PF13439"/>
    </source>
</evidence>
<dbReference type="InterPro" id="IPR050194">
    <property type="entry name" value="Glycosyltransferase_grp1"/>
</dbReference>
<dbReference type="EMBL" id="BOPH01000037">
    <property type="protein sequence ID" value="GIJ68147.1"/>
    <property type="molecule type" value="Genomic_DNA"/>
</dbReference>
<dbReference type="AlphaFoldDB" id="A0A8J3ZQ63"/>
<evidence type="ECO:0000313" key="5">
    <source>
        <dbReference type="Proteomes" id="UP000635606"/>
    </source>
</evidence>
<dbReference type="GO" id="GO:1901137">
    <property type="term" value="P:carbohydrate derivative biosynthetic process"/>
    <property type="evidence" value="ECO:0007669"/>
    <property type="project" value="UniProtKB-ARBA"/>
</dbReference>
<dbReference type="PANTHER" id="PTHR45947:SF3">
    <property type="entry name" value="SULFOQUINOVOSYL TRANSFERASE SQD2"/>
    <property type="match status" value="1"/>
</dbReference>
<evidence type="ECO:0000256" key="1">
    <source>
        <dbReference type="ARBA" id="ARBA00022676"/>
    </source>
</evidence>
<accession>A0A8J3ZQ63</accession>
<dbReference type="PANTHER" id="PTHR45947">
    <property type="entry name" value="SULFOQUINOVOSYL TRANSFERASE SQD2"/>
    <property type="match status" value="1"/>
</dbReference>
<comment type="caution">
    <text evidence="4">The sequence shown here is derived from an EMBL/GenBank/DDBJ whole genome shotgun (WGS) entry which is preliminary data.</text>
</comment>
<proteinExistence type="predicted"/>